<feature type="region of interest" description="Disordered" evidence="1">
    <location>
        <begin position="77"/>
        <end position="97"/>
    </location>
</feature>
<dbReference type="Proteomes" id="UP001233673">
    <property type="component" value="Unassembled WGS sequence"/>
</dbReference>
<gene>
    <name evidence="2" type="ORF">QOZ88_06645</name>
</gene>
<reference evidence="3" key="1">
    <citation type="submission" date="2023-05" db="EMBL/GenBank/DDBJ databases">
        <title>Draft genome of Pseudofrankia sp. BMG5.37.</title>
        <authorList>
            <person name="Gtari M."/>
            <person name="Ghodhbane F."/>
            <person name="Sbissi I."/>
        </authorList>
    </citation>
    <scope>NUCLEOTIDE SEQUENCE [LARGE SCALE GENOMIC DNA]</scope>
    <source>
        <strain evidence="3">BMG 814</strain>
    </source>
</reference>
<protein>
    <submittedName>
        <fullName evidence="2">Flagellar FlbD family protein</fullName>
    </submittedName>
</protein>
<comment type="caution">
    <text evidence="2">The sequence shown here is derived from an EMBL/GenBank/DDBJ whole genome shotgun (WGS) entry which is preliminary data.</text>
</comment>
<keyword evidence="2" id="KW-0966">Cell projection</keyword>
<evidence type="ECO:0000313" key="2">
    <source>
        <dbReference type="EMBL" id="MDP5182311.1"/>
    </source>
</evidence>
<dbReference type="RefSeq" id="WP_305999005.1">
    <property type="nucleotide sequence ID" value="NZ_JASNFN010000004.1"/>
</dbReference>
<dbReference type="Pfam" id="PF06289">
    <property type="entry name" value="FlbD"/>
    <property type="match status" value="1"/>
</dbReference>
<dbReference type="EMBL" id="JASNFN010000004">
    <property type="protein sequence ID" value="MDP5182311.1"/>
    <property type="molecule type" value="Genomic_DNA"/>
</dbReference>
<evidence type="ECO:0000313" key="3">
    <source>
        <dbReference type="Proteomes" id="UP001233673"/>
    </source>
</evidence>
<name>A0ABT9I9R2_9ACTN</name>
<evidence type="ECO:0000256" key="1">
    <source>
        <dbReference type="SAM" id="MobiDB-lite"/>
    </source>
</evidence>
<proteinExistence type="predicted"/>
<keyword evidence="2" id="KW-0282">Flagellum</keyword>
<accession>A0ABT9I9R2</accession>
<sequence>MIAVTCRNGEHFSVDPDHIERIEHHGDTVVHLVDGTHYVVETGFEDVLRSIAAHRAGALVARSRLTNGYAATPTAARLARRHGSGRAPGPELGAVPR</sequence>
<organism evidence="2 3">
    <name type="scientific">Blastococcus carthaginiensis</name>
    <dbReference type="NCBI Taxonomy" id="3050034"/>
    <lineage>
        <taxon>Bacteria</taxon>
        <taxon>Bacillati</taxon>
        <taxon>Actinomycetota</taxon>
        <taxon>Actinomycetes</taxon>
        <taxon>Geodermatophilales</taxon>
        <taxon>Geodermatophilaceae</taxon>
        <taxon>Blastococcus</taxon>
    </lineage>
</organism>
<keyword evidence="2" id="KW-0969">Cilium</keyword>
<keyword evidence="3" id="KW-1185">Reference proteome</keyword>
<dbReference type="InterPro" id="IPR009384">
    <property type="entry name" value="SwrD-like"/>
</dbReference>